<accession>A0A2T5MEF3</accession>
<protein>
    <submittedName>
        <fullName evidence="1">Uncharacterized protein</fullName>
    </submittedName>
</protein>
<dbReference type="AlphaFoldDB" id="A0A2T5MEF3"/>
<evidence type="ECO:0000313" key="1">
    <source>
        <dbReference type="EMBL" id="PTU30958.1"/>
    </source>
</evidence>
<reference evidence="1 2" key="1">
    <citation type="submission" date="2018-04" db="EMBL/GenBank/DDBJ databases">
        <title>Novel species isolated from glacier.</title>
        <authorList>
            <person name="Liu Q."/>
            <person name="Xin Y.-H."/>
        </authorList>
    </citation>
    <scope>NUCLEOTIDE SEQUENCE [LARGE SCALE GENOMIC DNA]</scope>
    <source>
        <strain evidence="1 2">GT1R17</strain>
    </source>
</reference>
<dbReference type="Proteomes" id="UP000244248">
    <property type="component" value="Unassembled WGS sequence"/>
</dbReference>
<proteinExistence type="predicted"/>
<evidence type="ECO:0000313" key="2">
    <source>
        <dbReference type="Proteomes" id="UP000244248"/>
    </source>
</evidence>
<gene>
    <name evidence="1" type="ORF">CJD38_11670</name>
</gene>
<keyword evidence="2" id="KW-1185">Reference proteome</keyword>
<comment type="caution">
    <text evidence="1">The sequence shown here is derived from an EMBL/GenBank/DDBJ whole genome shotgun (WGS) entry which is preliminary data.</text>
</comment>
<sequence>MSYKTDRAWGDLLIKEAVRLIAPHIIVVAPDIVDRSHASDLVVLDSARGGIAYRCRRTNSWSSRYQSQFTLRYWRASGAATEFKKIMDGYAAWMFYSWSDGEHFTRWFLLDLNVLRATLEGVDEERLDITINKDGKSSFVAFNLEDFPPEMVIDEYTEEASYEQLAA</sequence>
<organism evidence="1 2">
    <name type="scientific">Stenotrophobium rhamnosiphilum</name>
    <dbReference type="NCBI Taxonomy" id="2029166"/>
    <lineage>
        <taxon>Bacteria</taxon>
        <taxon>Pseudomonadati</taxon>
        <taxon>Pseudomonadota</taxon>
        <taxon>Gammaproteobacteria</taxon>
        <taxon>Nevskiales</taxon>
        <taxon>Nevskiaceae</taxon>
        <taxon>Stenotrophobium</taxon>
    </lineage>
</organism>
<dbReference type="RefSeq" id="WP_107940542.1">
    <property type="nucleotide sequence ID" value="NZ_QANS01000004.1"/>
</dbReference>
<name>A0A2T5MEF3_9GAMM</name>
<dbReference type="EMBL" id="QANS01000004">
    <property type="protein sequence ID" value="PTU30958.1"/>
    <property type="molecule type" value="Genomic_DNA"/>
</dbReference>